<dbReference type="EMBL" id="CP030041">
    <property type="protein sequence ID" value="AWW32418.1"/>
    <property type="molecule type" value="Genomic_DNA"/>
</dbReference>
<dbReference type="OrthoDB" id="9961958at2"/>
<keyword evidence="2" id="KW-1185">Reference proteome</keyword>
<name>A0A2Z4IP64_9BACT</name>
<protein>
    <submittedName>
        <fullName evidence="1">Uncharacterized protein</fullName>
    </submittedName>
</protein>
<reference evidence="1 2" key="1">
    <citation type="submission" date="2018-06" db="EMBL/GenBank/DDBJ databases">
        <title>Echinicola strongylocentroti sp. nov., isolated from a sea urchin Strongylocentrotus intermedius.</title>
        <authorList>
            <person name="Bae S.S."/>
        </authorList>
    </citation>
    <scope>NUCLEOTIDE SEQUENCE [LARGE SCALE GENOMIC DNA]</scope>
    <source>
        <strain evidence="1 2">MEBiC08714</strain>
    </source>
</reference>
<dbReference type="RefSeq" id="WP_112785791.1">
    <property type="nucleotide sequence ID" value="NZ_CP030041.1"/>
</dbReference>
<dbReference type="AlphaFoldDB" id="A0A2Z4IP64"/>
<proteinExistence type="predicted"/>
<dbReference type="Proteomes" id="UP000248688">
    <property type="component" value="Chromosome"/>
</dbReference>
<evidence type="ECO:0000313" key="1">
    <source>
        <dbReference type="EMBL" id="AWW32418.1"/>
    </source>
</evidence>
<organism evidence="1 2">
    <name type="scientific">Echinicola strongylocentroti</name>
    <dbReference type="NCBI Taxonomy" id="1795355"/>
    <lineage>
        <taxon>Bacteria</taxon>
        <taxon>Pseudomonadati</taxon>
        <taxon>Bacteroidota</taxon>
        <taxon>Cytophagia</taxon>
        <taxon>Cytophagales</taxon>
        <taxon>Cyclobacteriaceae</taxon>
        <taxon>Echinicola</taxon>
    </lineage>
</organism>
<dbReference type="KEGG" id="est:DN752_20985"/>
<accession>A0A2Z4IP64</accession>
<evidence type="ECO:0000313" key="2">
    <source>
        <dbReference type="Proteomes" id="UP000248688"/>
    </source>
</evidence>
<sequence length="81" mass="9563">MKNPCVKIELQVVEDIRELMKQDWQNNLVRNVGLLYFQLLEGGGFVTKAVNHTDSGDWMKKMVKQKRIYLPKQAIYVEEEH</sequence>
<gene>
    <name evidence="1" type="ORF">DN752_20985</name>
</gene>